<dbReference type="Pfam" id="PF09044">
    <property type="entry name" value="Kp4"/>
    <property type="match status" value="1"/>
</dbReference>
<sequence length="173" mass="18191">MRPATSPFSVPLLLLLLLPTLALSLGINCRGSFNCNPTLSFRHAYPYIPTFAALLANGTSPSGSGDKRLTGGPLPRNIYYSVDNLDEPNIACVTIAHAGGGFCVFLQGNVPNEGILGEVVVERMGDLVAHGCQECGSVPLSGDNNPNEEGILTVNWSTYTLGCNGVCEYGNTS</sequence>
<feature type="domain" description="Killer toxin Kp4" evidence="2">
    <location>
        <begin position="89"/>
        <end position="156"/>
    </location>
</feature>
<feature type="signal peptide" evidence="1">
    <location>
        <begin position="1"/>
        <end position="24"/>
    </location>
</feature>
<dbReference type="EMBL" id="FWEW01003484">
    <property type="protein sequence ID" value="SLM39236.1"/>
    <property type="molecule type" value="Genomic_DNA"/>
</dbReference>
<name>A0A1W5D7Z7_9LECA</name>
<evidence type="ECO:0000259" key="2">
    <source>
        <dbReference type="Pfam" id="PF09044"/>
    </source>
</evidence>
<evidence type="ECO:0000313" key="4">
    <source>
        <dbReference type="Proteomes" id="UP000192927"/>
    </source>
</evidence>
<keyword evidence="4" id="KW-1185">Reference proteome</keyword>
<keyword evidence="1" id="KW-0732">Signal</keyword>
<dbReference type="Proteomes" id="UP000192927">
    <property type="component" value="Unassembled WGS sequence"/>
</dbReference>
<evidence type="ECO:0000256" key="1">
    <source>
        <dbReference type="SAM" id="SignalP"/>
    </source>
</evidence>
<evidence type="ECO:0000313" key="3">
    <source>
        <dbReference type="EMBL" id="SLM39236.1"/>
    </source>
</evidence>
<dbReference type="GO" id="GO:0005576">
    <property type="term" value="C:extracellular region"/>
    <property type="evidence" value="ECO:0007669"/>
    <property type="project" value="InterPro"/>
</dbReference>
<protein>
    <submittedName>
        <fullName evidence="3">Killer toxin, Kp4</fullName>
    </submittedName>
</protein>
<dbReference type="InterPro" id="IPR011329">
    <property type="entry name" value="Killer_tox_Kp4/SMK"/>
</dbReference>
<dbReference type="AlphaFoldDB" id="A0A1W5D7Z7"/>
<dbReference type="Gene3D" id="3.30.430.10">
    <property type="entry name" value="Killer Toxin P4, subunit A"/>
    <property type="match status" value="1"/>
</dbReference>
<proteinExistence type="predicted"/>
<feature type="chain" id="PRO_5010732853" evidence="1">
    <location>
        <begin position="25"/>
        <end position="173"/>
    </location>
</feature>
<reference evidence="4" key="1">
    <citation type="submission" date="2017-03" db="EMBL/GenBank/DDBJ databases">
        <authorList>
            <person name="Sharma R."/>
            <person name="Thines M."/>
        </authorList>
    </citation>
    <scope>NUCLEOTIDE SEQUENCE [LARGE SCALE GENOMIC DNA]</scope>
</reference>
<accession>A0A1W5D7Z7</accession>
<dbReference type="SUPFAM" id="SSF55221">
    <property type="entry name" value="Yeast killer toxins"/>
    <property type="match status" value="1"/>
</dbReference>
<dbReference type="InterPro" id="IPR015131">
    <property type="entry name" value="Killer_tox_Kp4"/>
</dbReference>
<organism evidence="3 4">
    <name type="scientific">Lasallia pustulata</name>
    <dbReference type="NCBI Taxonomy" id="136370"/>
    <lineage>
        <taxon>Eukaryota</taxon>
        <taxon>Fungi</taxon>
        <taxon>Dikarya</taxon>
        <taxon>Ascomycota</taxon>
        <taxon>Pezizomycotina</taxon>
        <taxon>Lecanoromycetes</taxon>
        <taxon>OSLEUM clade</taxon>
        <taxon>Umbilicariomycetidae</taxon>
        <taxon>Umbilicariales</taxon>
        <taxon>Umbilicariaceae</taxon>
        <taxon>Lasallia</taxon>
    </lineage>
</organism>